<feature type="domain" description="DUF8202" evidence="2">
    <location>
        <begin position="740"/>
        <end position="839"/>
    </location>
</feature>
<organism evidence="3 4">
    <name type="scientific">Chryseotalea sanaruensis</name>
    <dbReference type="NCBI Taxonomy" id="2482724"/>
    <lineage>
        <taxon>Bacteria</taxon>
        <taxon>Pseudomonadati</taxon>
        <taxon>Bacteroidota</taxon>
        <taxon>Cytophagia</taxon>
        <taxon>Cytophagales</taxon>
        <taxon>Chryseotaleaceae</taxon>
        <taxon>Chryseotalea</taxon>
    </lineage>
</organism>
<dbReference type="Gene3D" id="2.60.120.200">
    <property type="match status" value="2"/>
</dbReference>
<comment type="caution">
    <text evidence="3">The sequence shown here is derived from an EMBL/GenBank/DDBJ whole genome shotgun (WGS) entry which is preliminary data.</text>
</comment>
<name>A0A401UCB4_9BACT</name>
<dbReference type="InterPro" id="IPR058515">
    <property type="entry name" value="DUF8202"/>
</dbReference>
<keyword evidence="4" id="KW-1185">Reference proteome</keyword>
<evidence type="ECO:0000313" key="3">
    <source>
        <dbReference type="EMBL" id="GCC52538.1"/>
    </source>
</evidence>
<dbReference type="GO" id="GO:0005975">
    <property type="term" value="P:carbohydrate metabolic process"/>
    <property type="evidence" value="ECO:0007669"/>
    <property type="project" value="UniProtKB-ARBA"/>
</dbReference>
<dbReference type="NCBIfam" id="TIGR04183">
    <property type="entry name" value="Por_Secre_tail"/>
    <property type="match status" value="1"/>
</dbReference>
<proteinExistence type="predicted"/>
<evidence type="ECO:0000259" key="2">
    <source>
        <dbReference type="Pfam" id="PF26628"/>
    </source>
</evidence>
<dbReference type="RefSeq" id="WP_127123195.1">
    <property type="nucleotide sequence ID" value="NZ_BHXQ01000005.1"/>
</dbReference>
<dbReference type="AlphaFoldDB" id="A0A401UCB4"/>
<dbReference type="SUPFAM" id="SSF49899">
    <property type="entry name" value="Concanavalin A-like lectins/glucanases"/>
    <property type="match status" value="2"/>
</dbReference>
<dbReference type="Pfam" id="PF26628">
    <property type="entry name" value="DUF8202"/>
    <property type="match status" value="1"/>
</dbReference>
<feature type="domain" description="Secretion system C-terminal sorting" evidence="1">
    <location>
        <begin position="964"/>
        <end position="1037"/>
    </location>
</feature>
<dbReference type="GO" id="GO:0004553">
    <property type="term" value="F:hydrolase activity, hydrolyzing O-glycosyl compounds"/>
    <property type="evidence" value="ECO:0007669"/>
    <property type="project" value="UniProtKB-ARBA"/>
</dbReference>
<dbReference type="EMBL" id="BHXQ01000005">
    <property type="protein sequence ID" value="GCC52538.1"/>
    <property type="molecule type" value="Genomic_DNA"/>
</dbReference>
<dbReference type="Proteomes" id="UP000288227">
    <property type="component" value="Unassembled WGS sequence"/>
</dbReference>
<dbReference type="OrthoDB" id="1490051at2"/>
<gene>
    <name evidence="3" type="ORF">SanaruYs_27750</name>
</gene>
<dbReference type="Pfam" id="PF18962">
    <property type="entry name" value="Por_Secre_tail"/>
    <property type="match status" value="1"/>
</dbReference>
<accession>A0A401UCB4</accession>
<dbReference type="InterPro" id="IPR026444">
    <property type="entry name" value="Secre_tail"/>
</dbReference>
<evidence type="ECO:0000313" key="4">
    <source>
        <dbReference type="Proteomes" id="UP000288227"/>
    </source>
</evidence>
<dbReference type="InterPro" id="IPR013320">
    <property type="entry name" value="ConA-like_dom_sf"/>
</dbReference>
<evidence type="ECO:0000259" key="1">
    <source>
        <dbReference type="Pfam" id="PF18962"/>
    </source>
</evidence>
<reference evidence="3 4" key="1">
    <citation type="submission" date="2018-11" db="EMBL/GenBank/DDBJ databases">
        <title>Chryseotalea sanarue gen. nov., sp., nov., a member of the family Cytophagaceae, isolated from a brackish lake in Hamamatsu Japan.</title>
        <authorList>
            <person name="Maejima Y."/>
            <person name="Iino T."/>
            <person name="Muraguchi Y."/>
            <person name="Fukuda K."/>
            <person name="Ohkuma M."/>
            <person name="Moriuchi R."/>
            <person name="Dohra H."/>
            <person name="Kimbara K."/>
            <person name="Shintani M."/>
        </authorList>
    </citation>
    <scope>NUCLEOTIDE SEQUENCE [LARGE SCALE GENOMIC DNA]</scope>
    <source>
        <strain evidence="3 4">Ys</strain>
    </source>
</reference>
<sequence>MRVLTIVLFTLVLHKVFAQNGPGGVASRNGSSDLLLWLSSSDFAADGYQTGDAINSWTDLSGRVANTFISNSPQFTPNVINGFPAVEFESNDEEFMEGMLDGTPTAPLTIIAVANFRLDPQPDGTGQYVFGLGGGGNNQASISRQDFNDAVPHAYYSFEGPFTIPTRSVGPSLSANQWYAIAAGYNTIAPYHQLYINNASQVIVNDFDALPTWDNANYSIGRNSSGLLTSYLDGDIAEIIVIDRLLNDAERNILFNYFSAKYNLSISNDLYMFDDNAQGNFDLEVVGIGVEVSGSQSVATSAGLNITINTGFENGDYLLWGHRTNLNSVNDFDITEISEILDARWSRTWGVDVTNTGADLTVDLSFDFEEAGIGGTPLSASNYYLIRSLGAGMGWEIIATANSISGDVVNFINLAITDGVYTLATEDIVNNLLSNVNISTGNGPAGIGSTSGIDLALWLDASQLVGFNNGDPIAIWPDLTSNTHDATQATGANQPVYIANALNAHGVARFNGANSFMAGSLGASFNAPFTLFAVARFGQVNQGADNNDYVFDLGSPGPGTLGTKASISRRRNNDAILRTNRYYSFQGDIPQYGPVINGGLANVHAFAAVYQLRSPYHQLYYNGALSFSAPGNTAIISNGVYHLGRLNNTSDVNYFLDGDIAEVIVYNSVLNSTQIRIIQSYLASKWGFNLSGSDLYTGDDVVNGNNDLDIGGAGRGLDGDVGVSISAGMTVRLGTDAVAESFIMFGHNIATNSANSTDVNGTIEERSDRAWYFTLTGNIGITDSITFDFSEMGLSGTPGDPNNYVLIYRSGTSGDWSIVATASDTDGDQVYFTEVDLTTTGNGFYTLASINNAPLPVSLLSFDAKVVTEGKKNLVLLKWQTASELNNDYFTLERSMDGKKWLSMLTIPGKGSFNGLSSYESLDQNPPAGKVYYRLKQTDLDGQSKYVGGIKMVTIEYEEMDVNIFPNPSTGFVNVLSKRGILDSAELIVTDFTGKEMFTKSLSNEYQEQVQLTLTPGLYLISLKKNNHLLYSQRLMISE</sequence>
<protein>
    <submittedName>
        <fullName evidence="3">Uncharacterized protein</fullName>
    </submittedName>
</protein>